<keyword evidence="4" id="KW-1185">Reference proteome</keyword>
<gene>
    <name evidence="3" type="ORF">D1O30_21175</name>
</gene>
<keyword evidence="2" id="KW-1133">Transmembrane helix</keyword>
<feature type="compositionally biased region" description="Basic residues" evidence="1">
    <location>
        <begin position="44"/>
        <end position="54"/>
    </location>
</feature>
<dbReference type="AlphaFoldDB" id="A0A3M9XJ57"/>
<evidence type="ECO:0000313" key="3">
    <source>
        <dbReference type="EMBL" id="RNJ47954.1"/>
    </source>
</evidence>
<name>A0A3M9XJ57_9HYPH</name>
<feature type="compositionally biased region" description="Gly residues" evidence="1">
    <location>
        <begin position="1"/>
        <end position="10"/>
    </location>
</feature>
<proteinExistence type="predicted"/>
<dbReference type="EMBL" id="QWDD01000004">
    <property type="protein sequence ID" value="RNJ47954.1"/>
    <property type="molecule type" value="Genomic_DNA"/>
</dbReference>
<accession>A0A3M9XJ57</accession>
<evidence type="ECO:0000313" key="4">
    <source>
        <dbReference type="Proteomes" id="UP000268623"/>
    </source>
</evidence>
<feature type="transmembrane region" description="Helical" evidence="2">
    <location>
        <begin position="112"/>
        <end position="128"/>
    </location>
</feature>
<dbReference type="Proteomes" id="UP000268623">
    <property type="component" value="Unassembled WGS sequence"/>
</dbReference>
<evidence type="ECO:0000256" key="1">
    <source>
        <dbReference type="SAM" id="MobiDB-lite"/>
    </source>
</evidence>
<organism evidence="3 4">
    <name type="scientific">Methylocystis hirsuta</name>
    <dbReference type="NCBI Taxonomy" id="369798"/>
    <lineage>
        <taxon>Bacteria</taxon>
        <taxon>Pseudomonadati</taxon>
        <taxon>Pseudomonadota</taxon>
        <taxon>Alphaproteobacteria</taxon>
        <taxon>Hyphomicrobiales</taxon>
        <taxon>Methylocystaceae</taxon>
        <taxon>Methylocystis</taxon>
    </lineage>
</organism>
<keyword evidence="2" id="KW-0472">Membrane</keyword>
<protein>
    <submittedName>
        <fullName evidence="3">AI-2E family transporter</fullName>
    </submittedName>
</protein>
<sequence>MGAGAGGLVRGGSSSDRGQVEEPDDRGNAFRSDRRSARTARDRAARRRSRKGSGHRSDTSRSGRLASVGRGPWLAAFSQWIEQKVDLPALFGLIASWLTNAATSFVRRSAQELLGFLLTFYLLFYLLRDRAAALETLRGLSPLSEAETRQLFGRIVDTIHATIFGIGAVAVTQGALAGPMFW</sequence>
<keyword evidence="2" id="KW-0812">Transmembrane</keyword>
<feature type="compositionally biased region" description="Basic and acidic residues" evidence="1">
    <location>
        <begin position="25"/>
        <end position="43"/>
    </location>
</feature>
<reference evidence="3 4" key="1">
    <citation type="submission" date="2018-08" db="EMBL/GenBank/DDBJ databases">
        <title>Genome sequence of Methylocystis hirsuta CSC1, a methanotroph able to accumulate PHAs.</title>
        <authorList>
            <person name="Bordel S."/>
            <person name="Rodriguez E."/>
            <person name="Gancedo J."/>
            <person name="Munoz R."/>
        </authorList>
    </citation>
    <scope>NUCLEOTIDE SEQUENCE [LARGE SCALE GENOMIC DNA]</scope>
    <source>
        <strain evidence="3 4">CSC1</strain>
    </source>
</reference>
<feature type="region of interest" description="Disordered" evidence="1">
    <location>
        <begin position="1"/>
        <end position="64"/>
    </location>
</feature>
<evidence type="ECO:0000256" key="2">
    <source>
        <dbReference type="SAM" id="Phobius"/>
    </source>
</evidence>
<comment type="caution">
    <text evidence="3">The sequence shown here is derived from an EMBL/GenBank/DDBJ whole genome shotgun (WGS) entry which is preliminary data.</text>
</comment>
<dbReference type="OrthoDB" id="106838at2"/>